<feature type="transmembrane region" description="Helical" evidence="1">
    <location>
        <begin position="189"/>
        <end position="210"/>
    </location>
</feature>
<reference evidence="3" key="1">
    <citation type="submission" date="2016-10" db="EMBL/GenBank/DDBJ databases">
        <authorList>
            <person name="Varghese N."/>
            <person name="Submissions S."/>
        </authorList>
    </citation>
    <scope>NUCLEOTIDE SEQUENCE [LARGE SCALE GENOMIC DNA]</scope>
    <source>
        <strain evidence="3">NRRL B-59562</strain>
    </source>
</reference>
<keyword evidence="1" id="KW-0812">Transmembrane</keyword>
<feature type="transmembrane region" description="Helical" evidence="1">
    <location>
        <begin position="216"/>
        <end position="238"/>
    </location>
</feature>
<evidence type="ECO:0000313" key="3">
    <source>
        <dbReference type="Proteomes" id="UP000243778"/>
    </source>
</evidence>
<dbReference type="InterPro" id="IPR008523">
    <property type="entry name" value="DUF805"/>
</dbReference>
<dbReference type="Pfam" id="PF05656">
    <property type="entry name" value="DUF805"/>
    <property type="match status" value="1"/>
</dbReference>
<proteinExistence type="predicted"/>
<feature type="transmembrane region" description="Helical" evidence="1">
    <location>
        <begin position="292"/>
        <end position="323"/>
    </location>
</feature>
<dbReference type="Proteomes" id="UP000243778">
    <property type="component" value="Unassembled WGS sequence"/>
</dbReference>
<organism evidence="2 3">
    <name type="scientific">Pseudomonas kuykendallii</name>
    <dbReference type="NCBI Taxonomy" id="1007099"/>
    <lineage>
        <taxon>Bacteria</taxon>
        <taxon>Pseudomonadati</taxon>
        <taxon>Pseudomonadota</taxon>
        <taxon>Gammaproteobacteria</taxon>
        <taxon>Pseudomonadales</taxon>
        <taxon>Pseudomonadaceae</taxon>
        <taxon>Pseudomonas</taxon>
    </lineage>
</organism>
<dbReference type="OrthoDB" id="9812349at2"/>
<accession>A0A1H2TKD7</accession>
<keyword evidence="3" id="KW-1185">Reference proteome</keyword>
<dbReference type="PANTHER" id="PTHR34980">
    <property type="entry name" value="INNER MEMBRANE PROTEIN-RELATED-RELATED"/>
    <property type="match status" value="1"/>
</dbReference>
<dbReference type="PANTHER" id="PTHR34980:SF3">
    <property type="entry name" value="BLR8105 PROTEIN"/>
    <property type="match status" value="1"/>
</dbReference>
<sequence>MTEARYKIVFDGQIMPDMALETVKDNLARLFKSDRGRIEALFGGRPQAIKRDLTEDLADKYLGALQRAGARVRKEREQSSELSLVEVEEESDAAALAASGDMICPKCGHAQAKAIECSACGVVIEKYLARQAQLAESGELPAPAAAEKPATAPAATPYAPPRADVGETLPEFGELKVFSIKGRIGRLRYLAWSLVMIFSFLVLLGVAALGSNVSEIVGALLIIVVSIGVAVTSVMIAVQRLHDIGWTGWLLLINLIPVVGSVFSLLMLVVPGSEGVNRYGPPPPANSLSVKVISGVLIAILLLSLLMMFAFGGFAMLAMYWAALGS</sequence>
<feature type="transmembrane region" description="Helical" evidence="1">
    <location>
        <begin position="250"/>
        <end position="272"/>
    </location>
</feature>
<evidence type="ECO:0000313" key="2">
    <source>
        <dbReference type="EMBL" id="SDW44476.1"/>
    </source>
</evidence>
<protein>
    <submittedName>
        <fullName evidence="2">Uncharacterized membrane protein YhaH, DUF805 family</fullName>
    </submittedName>
</protein>
<dbReference type="STRING" id="1007099.SAMN05216287_1018"/>
<evidence type="ECO:0000256" key="1">
    <source>
        <dbReference type="SAM" id="Phobius"/>
    </source>
</evidence>
<dbReference type="RefSeq" id="WP_090225127.1">
    <property type="nucleotide sequence ID" value="NZ_FNNU01000001.1"/>
</dbReference>
<dbReference type="EMBL" id="FNNU01000001">
    <property type="protein sequence ID" value="SDW44476.1"/>
    <property type="molecule type" value="Genomic_DNA"/>
</dbReference>
<gene>
    <name evidence="2" type="ORF">SAMN05216287_1018</name>
</gene>
<dbReference type="AlphaFoldDB" id="A0A1H2TKD7"/>
<keyword evidence="1" id="KW-0472">Membrane</keyword>
<dbReference type="GO" id="GO:0005886">
    <property type="term" value="C:plasma membrane"/>
    <property type="evidence" value="ECO:0007669"/>
    <property type="project" value="TreeGrafter"/>
</dbReference>
<name>A0A1H2TKD7_9PSED</name>
<keyword evidence="1" id="KW-1133">Transmembrane helix</keyword>